<feature type="domain" description="Anti-bacteriophage protein A/HamA C-terminal" evidence="1">
    <location>
        <begin position="40"/>
        <end position="322"/>
    </location>
</feature>
<proteinExistence type="predicted"/>
<keyword evidence="3" id="KW-1185">Reference proteome</keyword>
<name>A0ABT2YMS1_9BURK</name>
<dbReference type="EMBL" id="JAJIRN010000015">
    <property type="protein sequence ID" value="MCV2371364.1"/>
    <property type="molecule type" value="Genomic_DNA"/>
</dbReference>
<dbReference type="Pfam" id="PF08878">
    <property type="entry name" value="HamA"/>
    <property type="match status" value="1"/>
</dbReference>
<accession>A0ABT2YMS1</accession>
<evidence type="ECO:0000313" key="3">
    <source>
        <dbReference type="Proteomes" id="UP001209701"/>
    </source>
</evidence>
<dbReference type="Proteomes" id="UP001209701">
    <property type="component" value="Unassembled WGS sequence"/>
</dbReference>
<organism evidence="2 3">
    <name type="scientific">Roseateles oligotrophus</name>
    <dbReference type="NCBI Taxonomy" id="1769250"/>
    <lineage>
        <taxon>Bacteria</taxon>
        <taxon>Pseudomonadati</taxon>
        <taxon>Pseudomonadota</taxon>
        <taxon>Betaproteobacteria</taxon>
        <taxon>Burkholderiales</taxon>
        <taxon>Sphaerotilaceae</taxon>
        <taxon>Roseateles</taxon>
    </lineage>
</organism>
<dbReference type="RefSeq" id="WP_263573944.1">
    <property type="nucleotide sequence ID" value="NZ_JAJIRN010000015.1"/>
</dbReference>
<sequence length="334" mass="37438">MGESKEGLEKLEADLVALKDHVQLSKYVALATASLDPSQPATSLMYVRLQENLANVQSLARYLWSRTANYALSRKRRLEFDAEQAALPPGDMSVSLLISEATRDAFLEFNEKYPYRSSEVGEVFAYCIAIEQLGAAQLAAKMSLKTNNNMPVHGLDGIHAAVEGDWLVIYFLESKLSKTANGGAADFAESVADFSSNKKQYRREYSIVRDLGNFDTLDEESRKVALRYFDVMASPDEVPKRERYVGVVLYSDAKLFKSLPPVNNQQQPGFHEKELVATYTKELDHHQKAAMKHLTDHGADPNKCLVYFVVVPDADEVRELFYGAMGYVPKKVHP</sequence>
<reference evidence="2 3" key="1">
    <citation type="submission" date="2021-11" db="EMBL/GenBank/DDBJ databases">
        <authorList>
            <person name="Liang Q."/>
            <person name="Mou H."/>
            <person name="Liu Z."/>
        </authorList>
    </citation>
    <scope>NUCLEOTIDE SEQUENCE [LARGE SCALE GENOMIC DNA]</scope>
    <source>
        <strain evidence="2 3">CHU3</strain>
    </source>
</reference>
<gene>
    <name evidence="2" type="ORF">LNV07_25010</name>
</gene>
<dbReference type="InterPro" id="IPR014976">
    <property type="entry name" value="AbpA_HamA_C"/>
</dbReference>
<evidence type="ECO:0000259" key="1">
    <source>
        <dbReference type="Pfam" id="PF08878"/>
    </source>
</evidence>
<evidence type="ECO:0000313" key="2">
    <source>
        <dbReference type="EMBL" id="MCV2371364.1"/>
    </source>
</evidence>
<comment type="caution">
    <text evidence="2">The sequence shown here is derived from an EMBL/GenBank/DDBJ whole genome shotgun (WGS) entry which is preliminary data.</text>
</comment>
<protein>
    <submittedName>
        <fullName evidence="2">DUF1837 domain-containing protein</fullName>
    </submittedName>
</protein>